<dbReference type="EMBL" id="FNMZ01000004">
    <property type="protein sequence ID" value="SDX28229.1"/>
    <property type="molecule type" value="Genomic_DNA"/>
</dbReference>
<feature type="domain" description="CoA carboxyltransferase N-terminal" evidence="1">
    <location>
        <begin position="19"/>
        <end position="273"/>
    </location>
</feature>
<evidence type="ECO:0000259" key="1">
    <source>
        <dbReference type="PROSITE" id="PS50980"/>
    </source>
</evidence>
<gene>
    <name evidence="3" type="ORF">SAMN05444336_104165</name>
</gene>
<evidence type="ECO:0000259" key="2">
    <source>
        <dbReference type="PROSITE" id="PS50989"/>
    </source>
</evidence>
<keyword evidence="4" id="KW-1185">Reference proteome</keyword>
<dbReference type="PANTHER" id="PTHR43842">
    <property type="entry name" value="PROPIONYL-COA CARBOXYLASE BETA CHAIN"/>
    <property type="match status" value="1"/>
</dbReference>
<dbReference type="PROSITE" id="PS50980">
    <property type="entry name" value="COA_CT_NTER"/>
    <property type="match status" value="1"/>
</dbReference>
<dbReference type="InterPro" id="IPR011763">
    <property type="entry name" value="COA_CT_C"/>
</dbReference>
<evidence type="ECO:0000313" key="3">
    <source>
        <dbReference type="EMBL" id="SDX28229.1"/>
    </source>
</evidence>
<protein>
    <submittedName>
        <fullName evidence="3">Propionyl-CoA carboxylase beta chain</fullName>
    </submittedName>
</protein>
<dbReference type="OrthoDB" id="9803706at2"/>
<reference evidence="3 4" key="1">
    <citation type="submission" date="2016-10" db="EMBL/GenBank/DDBJ databases">
        <authorList>
            <person name="de Groot N.N."/>
        </authorList>
    </citation>
    <scope>NUCLEOTIDE SEQUENCE [LARGE SCALE GENOMIC DNA]</scope>
    <source>
        <strain evidence="3 4">DSM 17890</strain>
    </source>
</reference>
<dbReference type="Gene3D" id="3.90.226.10">
    <property type="entry name" value="2-enoyl-CoA Hydratase, Chain A, domain 1"/>
    <property type="match status" value="2"/>
</dbReference>
<dbReference type="InterPro" id="IPR034733">
    <property type="entry name" value="AcCoA_carboxyl_beta"/>
</dbReference>
<dbReference type="RefSeq" id="WP_092682407.1">
    <property type="nucleotide sequence ID" value="NZ_FNMZ01000004.1"/>
</dbReference>
<dbReference type="SUPFAM" id="SSF52096">
    <property type="entry name" value="ClpP/crotonase"/>
    <property type="match status" value="2"/>
</dbReference>
<dbReference type="PROSITE" id="PS50989">
    <property type="entry name" value="COA_CT_CTER"/>
    <property type="match status" value="1"/>
</dbReference>
<dbReference type="InterPro" id="IPR051047">
    <property type="entry name" value="AccD/PCCB"/>
</dbReference>
<dbReference type="Proteomes" id="UP000199118">
    <property type="component" value="Unassembled WGS sequence"/>
</dbReference>
<dbReference type="PANTHER" id="PTHR43842:SF2">
    <property type="entry name" value="PROPIONYL-COA CARBOXYLASE BETA CHAIN, MITOCHONDRIAL"/>
    <property type="match status" value="1"/>
</dbReference>
<dbReference type="InterPro" id="IPR029045">
    <property type="entry name" value="ClpP/crotonase-like_dom_sf"/>
</dbReference>
<dbReference type="AlphaFoldDB" id="A0A1H3AHC5"/>
<proteinExistence type="predicted"/>
<dbReference type="GO" id="GO:0004658">
    <property type="term" value="F:propionyl-CoA carboxylase activity"/>
    <property type="evidence" value="ECO:0007669"/>
    <property type="project" value="TreeGrafter"/>
</dbReference>
<accession>A0A1H3AHC5</accession>
<dbReference type="InterPro" id="IPR011762">
    <property type="entry name" value="COA_CT_N"/>
</dbReference>
<dbReference type="STRING" id="356660.SAMN05444336_104165"/>
<dbReference type="Pfam" id="PF01039">
    <property type="entry name" value="Carboxyl_trans"/>
    <property type="match status" value="1"/>
</dbReference>
<evidence type="ECO:0000313" key="4">
    <source>
        <dbReference type="Proteomes" id="UP000199118"/>
    </source>
</evidence>
<feature type="domain" description="CoA carboxyltransferase C-terminal" evidence="2">
    <location>
        <begin position="276"/>
        <end position="516"/>
    </location>
</feature>
<sequence length="535" mass="56448">MTRPVTAPTPTPAPAADDMATRRADLARLRGLSDDAARPEAVARQHARAEMTARARAQAFCDPGTFREIGGLARDEDAAPGEKPADGMIYGIGRAEDRPVVLVSQDFTVEGGSSGVIGSVKLEHAARRALREGCPLVMLLDGGGHRISSGQDSRHYAWANPLFHDLARMSGWVPMAAAILGAGFAAPTNYSALADFVVMVRGRSYMGLSGPALVKAGVGEVIDKETLGGASAQVDRHGLADLAVDTEAEALGAIRDFLAYLPSNARAEPALRPAPAPDPAAEAARAEALASLVPANTRRAYDVRKVIEGIFDPGSAFEMKPSFARNAVCAFARLEGRPVGALANQALHLGGMLTAAACEKMARHVATCDAYGLPLIYLIDVPGFFIGSGAEKTQLGRRSAKLIAELGQATVPRVSVVLRKGYGLGYFAMCGGRSFDSDASFAWPTAEICAMSIEGAVEVIHRREFAAAEDPAAARAARVAEMRTRVTPFGGAEGFGLDDAIDPSETRARLLEILARAPARRDLFMPPKFRAIPPI</sequence>
<dbReference type="GO" id="GO:0009317">
    <property type="term" value="C:acetyl-CoA carboxylase complex"/>
    <property type="evidence" value="ECO:0007669"/>
    <property type="project" value="TreeGrafter"/>
</dbReference>
<name>A0A1H3AHC5_9RHOB</name>
<organism evidence="3 4">
    <name type="scientific">Albimonas donghaensis</name>
    <dbReference type="NCBI Taxonomy" id="356660"/>
    <lineage>
        <taxon>Bacteria</taxon>
        <taxon>Pseudomonadati</taxon>
        <taxon>Pseudomonadota</taxon>
        <taxon>Alphaproteobacteria</taxon>
        <taxon>Rhodobacterales</taxon>
        <taxon>Paracoccaceae</taxon>
        <taxon>Albimonas</taxon>
    </lineage>
</organism>